<evidence type="ECO:0000313" key="9">
    <source>
        <dbReference type="Proteomes" id="UP000305222"/>
    </source>
</evidence>
<evidence type="ECO:0000259" key="7">
    <source>
        <dbReference type="Pfam" id="PF01432"/>
    </source>
</evidence>
<evidence type="ECO:0000256" key="3">
    <source>
        <dbReference type="ARBA" id="ARBA00022801"/>
    </source>
</evidence>
<gene>
    <name evidence="8" type="ORF">FC699_37065</name>
</gene>
<comment type="similarity">
    <text evidence="6">Belongs to the peptidase M3 family.</text>
</comment>
<sequence length="97" mass="11297">YENWIATGWLPVLHIFEIPFYYIEYAIAQLGALQIYKQYKENPKQAIENYKKALSLGSSKPLTKVYEAAGIRFDFTGETVKELMLFVESELELLEQL</sequence>
<dbReference type="InterPro" id="IPR001567">
    <property type="entry name" value="Pept_M3A_M3B_dom"/>
</dbReference>
<keyword evidence="2 6" id="KW-0479">Metal-binding</keyword>
<protein>
    <submittedName>
        <fullName evidence="8">M3 family oligoendopeptidase</fullName>
    </submittedName>
</protein>
<dbReference type="EMBL" id="SZON01003825">
    <property type="protein sequence ID" value="TKI78606.1"/>
    <property type="molecule type" value="Genomic_DNA"/>
</dbReference>
<dbReference type="GO" id="GO:0006508">
    <property type="term" value="P:proteolysis"/>
    <property type="evidence" value="ECO:0007669"/>
    <property type="project" value="UniProtKB-KW"/>
</dbReference>
<keyword evidence="1 6" id="KW-0645">Protease</keyword>
<keyword evidence="5 6" id="KW-0482">Metalloprotease</keyword>
<evidence type="ECO:0000256" key="4">
    <source>
        <dbReference type="ARBA" id="ARBA00022833"/>
    </source>
</evidence>
<feature type="domain" description="Peptidase M3A/M3B catalytic" evidence="7">
    <location>
        <begin position="14"/>
        <end position="83"/>
    </location>
</feature>
<dbReference type="SUPFAM" id="SSF55486">
    <property type="entry name" value="Metalloproteases ('zincins'), catalytic domain"/>
    <property type="match status" value="1"/>
</dbReference>
<name>A0A4U2ZT59_9BACI</name>
<accession>A0A4U2ZT59</accession>
<evidence type="ECO:0000256" key="1">
    <source>
        <dbReference type="ARBA" id="ARBA00022670"/>
    </source>
</evidence>
<feature type="non-terminal residue" evidence="8">
    <location>
        <position position="1"/>
    </location>
</feature>
<evidence type="ECO:0000256" key="2">
    <source>
        <dbReference type="ARBA" id="ARBA00022723"/>
    </source>
</evidence>
<reference evidence="8 9" key="1">
    <citation type="journal article" date="2019" name="Environ. Microbiol.">
        <title>An active ?-lactamase is a part of an orchestrated cell wall stress resistance network of Bacillus subtilis and related rhizosphere species.</title>
        <authorList>
            <person name="Bucher T."/>
            <person name="Keren-Paz A."/>
            <person name="Hausser J."/>
            <person name="Olender T."/>
            <person name="Cytryn E."/>
            <person name="Kolodkin-Gal I."/>
        </authorList>
    </citation>
    <scope>NUCLEOTIDE SEQUENCE [LARGE SCALE GENOMIC DNA]</scope>
    <source>
        <strain evidence="8 9">I5</strain>
    </source>
</reference>
<dbReference type="Proteomes" id="UP000305222">
    <property type="component" value="Unassembled WGS sequence"/>
</dbReference>
<dbReference type="GO" id="GO:0046872">
    <property type="term" value="F:metal ion binding"/>
    <property type="evidence" value="ECO:0007669"/>
    <property type="project" value="UniProtKB-UniRule"/>
</dbReference>
<dbReference type="Pfam" id="PF01432">
    <property type="entry name" value="Peptidase_M3"/>
    <property type="match status" value="1"/>
</dbReference>
<keyword evidence="3 6" id="KW-0378">Hydrolase</keyword>
<evidence type="ECO:0000256" key="5">
    <source>
        <dbReference type="ARBA" id="ARBA00023049"/>
    </source>
</evidence>
<comment type="cofactor">
    <cofactor evidence="6">
        <name>Zn(2+)</name>
        <dbReference type="ChEBI" id="CHEBI:29105"/>
    </cofactor>
    <text evidence="6">Binds 1 zinc ion.</text>
</comment>
<organism evidence="8 9">
    <name type="scientific">Bacillus wiedmannii</name>
    <dbReference type="NCBI Taxonomy" id="1890302"/>
    <lineage>
        <taxon>Bacteria</taxon>
        <taxon>Bacillati</taxon>
        <taxon>Bacillota</taxon>
        <taxon>Bacilli</taxon>
        <taxon>Bacillales</taxon>
        <taxon>Bacillaceae</taxon>
        <taxon>Bacillus</taxon>
        <taxon>Bacillus cereus group</taxon>
    </lineage>
</organism>
<evidence type="ECO:0000256" key="6">
    <source>
        <dbReference type="RuleBase" id="RU003435"/>
    </source>
</evidence>
<keyword evidence="4 6" id="KW-0862">Zinc</keyword>
<dbReference type="Gene3D" id="1.10.1370.30">
    <property type="match status" value="1"/>
</dbReference>
<dbReference type="GO" id="GO:0004222">
    <property type="term" value="F:metalloendopeptidase activity"/>
    <property type="evidence" value="ECO:0007669"/>
    <property type="project" value="InterPro"/>
</dbReference>
<evidence type="ECO:0000313" key="8">
    <source>
        <dbReference type="EMBL" id="TKI78606.1"/>
    </source>
</evidence>
<comment type="caution">
    <text evidence="8">The sequence shown here is derived from an EMBL/GenBank/DDBJ whole genome shotgun (WGS) entry which is preliminary data.</text>
</comment>
<proteinExistence type="inferred from homology"/>
<dbReference type="AlphaFoldDB" id="A0A4U2ZT59"/>